<evidence type="ECO:0000313" key="1">
    <source>
        <dbReference type="EMBL" id="CAG8603921.1"/>
    </source>
</evidence>
<reference evidence="1" key="1">
    <citation type="submission" date="2021-06" db="EMBL/GenBank/DDBJ databases">
        <authorList>
            <person name="Kallberg Y."/>
            <person name="Tangrot J."/>
            <person name="Rosling A."/>
        </authorList>
    </citation>
    <scope>NUCLEOTIDE SEQUENCE</scope>
    <source>
        <strain evidence="1">MT106</strain>
    </source>
</reference>
<evidence type="ECO:0000313" key="2">
    <source>
        <dbReference type="Proteomes" id="UP000789831"/>
    </source>
</evidence>
<accession>A0A9N9CL52</accession>
<proteinExistence type="predicted"/>
<dbReference type="OrthoDB" id="10471386at2759"/>
<dbReference type="EMBL" id="CAJVPL010002228">
    <property type="protein sequence ID" value="CAG8603921.1"/>
    <property type="molecule type" value="Genomic_DNA"/>
</dbReference>
<protein>
    <submittedName>
        <fullName evidence="1">13492_t:CDS:1</fullName>
    </submittedName>
</protein>
<organism evidence="1 2">
    <name type="scientific">Ambispora gerdemannii</name>
    <dbReference type="NCBI Taxonomy" id="144530"/>
    <lineage>
        <taxon>Eukaryota</taxon>
        <taxon>Fungi</taxon>
        <taxon>Fungi incertae sedis</taxon>
        <taxon>Mucoromycota</taxon>
        <taxon>Glomeromycotina</taxon>
        <taxon>Glomeromycetes</taxon>
        <taxon>Archaeosporales</taxon>
        <taxon>Ambisporaceae</taxon>
        <taxon>Ambispora</taxon>
    </lineage>
</organism>
<sequence length="109" mass="12764">MGRNKDLTNGECRTVEMLKKQSMSVAKITRILERSATSVKNCIKRIKLTQNCGYLKRKNSLQTFHEFPLLSRKTSLEQLMEEETERPIQKLQEERNCSVTQLIHEKDSH</sequence>
<comment type="caution">
    <text evidence="1">The sequence shown here is derived from an EMBL/GenBank/DDBJ whole genome shotgun (WGS) entry which is preliminary data.</text>
</comment>
<keyword evidence="2" id="KW-1185">Reference proteome</keyword>
<gene>
    <name evidence="1" type="ORF">AGERDE_LOCUS9242</name>
</gene>
<dbReference type="AlphaFoldDB" id="A0A9N9CL52"/>
<dbReference type="Proteomes" id="UP000789831">
    <property type="component" value="Unassembled WGS sequence"/>
</dbReference>
<name>A0A9N9CL52_9GLOM</name>